<keyword evidence="1" id="KW-0812">Transmembrane</keyword>
<dbReference type="InterPro" id="IPR045584">
    <property type="entry name" value="Pilin-like"/>
</dbReference>
<sequence>MRSAPNLVRGVMLIELVIAMALSSLLLSALVTFYISIQRHVIERSQLLILQQALSTTARRIQNDLIRSGADGFNNATLNPQGSTQTVYVSNNGMSVQYAYWDDRNPSVAKPIENVVWQFDADNQKLKICRSVSSLASGAKDISFSDVSGCTSVFEPNLVAISRFELISGEVGSSSRSNQYLKLAMEGHLRAKPSVTESIYRDFMVRNGQ</sequence>
<dbReference type="PIRSF" id="PIRSF004525">
    <property type="entry name" value="Pilin_peptidase-dep_B_prd"/>
    <property type="match status" value="1"/>
</dbReference>
<keyword evidence="1" id="KW-0472">Membrane</keyword>
<gene>
    <name evidence="2" type="ORF">BSZ05_02945</name>
</gene>
<accession>A0AAN1FE44</accession>
<dbReference type="SUPFAM" id="SSF54523">
    <property type="entry name" value="Pili subunits"/>
    <property type="match status" value="1"/>
</dbReference>
<dbReference type="Proteomes" id="UP000197092">
    <property type="component" value="Chromosome 1"/>
</dbReference>
<evidence type="ECO:0000313" key="3">
    <source>
        <dbReference type="Proteomes" id="UP000197092"/>
    </source>
</evidence>
<reference evidence="3" key="1">
    <citation type="submission" date="2016-12" db="EMBL/GenBank/DDBJ databases">
        <title>Comparative genomic analysis reveals the diversity, evolution, and environmental adaptation strategies of the genus Vibrio.</title>
        <authorList>
            <person name="Lin H."/>
            <person name="Wang X."/>
            <person name="Zhang X.-H."/>
        </authorList>
    </citation>
    <scope>NUCLEOTIDE SEQUENCE [LARGE SCALE GENOMIC DNA]</scope>
    <source>
        <strain evidence="3">QT6D1</strain>
    </source>
</reference>
<evidence type="ECO:0000313" key="2">
    <source>
        <dbReference type="EMBL" id="ASI88868.1"/>
    </source>
</evidence>
<proteinExistence type="predicted"/>
<dbReference type="RefSeq" id="WP_088876148.1">
    <property type="nucleotide sequence ID" value="NZ_CP018308.1"/>
</dbReference>
<dbReference type="AlphaFoldDB" id="A0AAN1FE44"/>
<protein>
    <recommendedName>
        <fullName evidence="4">Pilus assembly protein PilW</fullName>
    </recommendedName>
</protein>
<name>A0AAN1FE44_9VIBR</name>
<evidence type="ECO:0008006" key="4">
    <source>
        <dbReference type="Google" id="ProtNLM"/>
    </source>
</evidence>
<dbReference type="EMBL" id="CP018308">
    <property type="protein sequence ID" value="ASI88868.1"/>
    <property type="molecule type" value="Genomic_DNA"/>
</dbReference>
<feature type="transmembrane region" description="Helical" evidence="1">
    <location>
        <begin position="12"/>
        <end position="37"/>
    </location>
</feature>
<dbReference type="KEGG" id="vsh:BSZ05_02945"/>
<dbReference type="InterPro" id="IPR016419">
    <property type="entry name" value="Prepilin_Pept-dep_B_prd"/>
</dbReference>
<evidence type="ECO:0000256" key="1">
    <source>
        <dbReference type="SAM" id="Phobius"/>
    </source>
</evidence>
<keyword evidence="1" id="KW-1133">Transmembrane helix</keyword>
<organism evidence="2 3">
    <name type="scientific">Vibrio mediterranei</name>
    <dbReference type="NCBI Taxonomy" id="689"/>
    <lineage>
        <taxon>Bacteria</taxon>
        <taxon>Pseudomonadati</taxon>
        <taxon>Pseudomonadota</taxon>
        <taxon>Gammaproteobacteria</taxon>
        <taxon>Vibrionales</taxon>
        <taxon>Vibrionaceae</taxon>
        <taxon>Vibrio</taxon>
    </lineage>
</organism>